<feature type="domain" description="Serine/threonine specific protein phosphatases" evidence="5">
    <location>
        <begin position="19"/>
        <end position="294"/>
    </location>
</feature>
<evidence type="ECO:0000256" key="4">
    <source>
        <dbReference type="SAM" id="Phobius"/>
    </source>
</evidence>
<dbReference type="OMA" id="CICEFFR"/>
<protein>
    <submittedName>
        <fullName evidence="6">Serine/threonine protein phosphatase PP1 isozyme, putative</fullName>
    </submittedName>
</protein>
<keyword evidence="3" id="KW-0464">Manganese</keyword>
<evidence type="ECO:0000256" key="2">
    <source>
        <dbReference type="ARBA" id="ARBA00022723"/>
    </source>
</evidence>
<keyword evidence="7" id="KW-1185">Reference proteome</keyword>
<dbReference type="RefSeq" id="XP_004256909.1">
    <property type="nucleotide sequence ID" value="XM_004256861.1"/>
</dbReference>
<proteinExistence type="predicted"/>
<dbReference type="PANTHER" id="PTHR45668:SF5">
    <property type="entry name" value="SERINE_THREONINE-PROTEIN PHOSPHATASE 5"/>
    <property type="match status" value="1"/>
</dbReference>
<dbReference type="GO" id="GO:0046872">
    <property type="term" value="F:metal ion binding"/>
    <property type="evidence" value="ECO:0007669"/>
    <property type="project" value="UniProtKB-KW"/>
</dbReference>
<organism evidence="6 7">
    <name type="scientific">Entamoeba invadens IP1</name>
    <dbReference type="NCBI Taxonomy" id="370355"/>
    <lineage>
        <taxon>Eukaryota</taxon>
        <taxon>Amoebozoa</taxon>
        <taxon>Evosea</taxon>
        <taxon>Archamoebae</taxon>
        <taxon>Mastigamoebida</taxon>
        <taxon>Entamoebidae</taxon>
        <taxon>Entamoeba</taxon>
    </lineage>
</organism>
<dbReference type="PANTHER" id="PTHR45668">
    <property type="entry name" value="SERINE/THREONINE-PROTEIN PHOSPHATASE 5-RELATED"/>
    <property type="match status" value="1"/>
</dbReference>
<dbReference type="GO" id="GO:0016787">
    <property type="term" value="F:hydrolase activity"/>
    <property type="evidence" value="ECO:0007669"/>
    <property type="project" value="InterPro"/>
</dbReference>
<dbReference type="Gene3D" id="3.60.21.10">
    <property type="match status" value="1"/>
</dbReference>
<feature type="transmembrane region" description="Helical" evidence="4">
    <location>
        <begin position="306"/>
        <end position="326"/>
    </location>
</feature>
<keyword evidence="2" id="KW-0479">Metal-binding</keyword>
<dbReference type="SMART" id="SM00156">
    <property type="entry name" value="PP2Ac"/>
    <property type="match status" value="1"/>
</dbReference>
<dbReference type="Pfam" id="PF00149">
    <property type="entry name" value="Metallophos"/>
    <property type="match status" value="1"/>
</dbReference>
<gene>
    <name evidence="6" type="ORF">EIN_405620</name>
</gene>
<evidence type="ECO:0000256" key="3">
    <source>
        <dbReference type="ARBA" id="ARBA00023211"/>
    </source>
</evidence>
<keyword evidence="4" id="KW-1133">Transmembrane helix</keyword>
<dbReference type="PRINTS" id="PR00114">
    <property type="entry name" value="STPHPHTASE"/>
</dbReference>
<dbReference type="Proteomes" id="UP000014680">
    <property type="component" value="Unassembled WGS sequence"/>
</dbReference>
<keyword evidence="4" id="KW-0472">Membrane</keyword>
<dbReference type="OrthoDB" id="445564at2759"/>
<dbReference type="AlphaFoldDB" id="A0A0A1U6U6"/>
<dbReference type="InterPro" id="IPR029052">
    <property type="entry name" value="Metallo-depent_PP-like"/>
</dbReference>
<sequence>MLTPRVAKNLFQHLRSNILPRNDFLRLTHWATVILRTRPSLVYLPPHPGTLIVGDLHGQYNDLFRVIGGGISKQIVFNGDFVDRGYQGIEVITALMAALCSAPDKVFLSRGNHEDPDLHILYGFRAEAFSKYDPETYGCICEFFRALPYAHVIGNSIFVVHGGLAPTPFTLKDVVALPRVENFMQNADVPELAQNLLWSDPMNGNGWVPSIRGIGCKFGTDITKRFLDANNLDLIIRSHEVKMKGYEYACEGRVLTVFSAGRYGGGPNSAAIVDVNFDGGMKGPSVNVMLLPNGALPPITDETVQVVLSLLVVTFIVVVDYLIILLS</sequence>
<evidence type="ECO:0000313" key="7">
    <source>
        <dbReference type="Proteomes" id="UP000014680"/>
    </source>
</evidence>
<dbReference type="SUPFAM" id="SSF56300">
    <property type="entry name" value="Metallo-dependent phosphatases"/>
    <property type="match status" value="1"/>
</dbReference>
<evidence type="ECO:0000313" key="6">
    <source>
        <dbReference type="EMBL" id="ELP90138.1"/>
    </source>
</evidence>
<evidence type="ECO:0000259" key="5">
    <source>
        <dbReference type="SMART" id="SM00156"/>
    </source>
</evidence>
<name>A0A0A1U6U6_ENTIV</name>
<reference evidence="6 7" key="1">
    <citation type="submission" date="2012-10" db="EMBL/GenBank/DDBJ databases">
        <authorList>
            <person name="Zafar N."/>
            <person name="Inman J."/>
            <person name="Hall N."/>
            <person name="Lorenzi H."/>
            <person name="Caler E."/>
        </authorList>
    </citation>
    <scope>NUCLEOTIDE SEQUENCE [LARGE SCALE GENOMIC DNA]</scope>
    <source>
        <strain evidence="6 7">IP1</strain>
    </source>
</reference>
<keyword evidence="4" id="KW-0812">Transmembrane</keyword>
<dbReference type="GeneID" id="14889046"/>
<evidence type="ECO:0000256" key="1">
    <source>
        <dbReference type="ARBA" id="ARBA00001936"/>
    </source>
</evidence>
<dbReference type="VEuPathDB" id="AmoebaDB:EIN_405620"/>
<dbReference type="InterPro" id="IPR006186">
    <property type="entry name" value="Ser/Thr-sp_prot-phosphatase"/>
</dbReference>
<dbReference type="EMBL" id="KB206537">
    <property type="protein sequence ID" value="ELP90138.1"/>
    <property type="molecule type" value="Genomic_DNA"/>
</dbReference>
<dbReference type="KEGG" id="eiv:EIN_405620"/>
<comment type="cofactor">
    <cofactor evidence="1">
        <name>Mn(2+)</name>
        <dbReference type="ChEBI" id="CHEBI:29035"/>
    </cofactor>
</comment>
<dbReference type="InterPro" id="IPR051134">
    <property type="entry name" value="PPP_phosphatase"/>
</dbReference>
<accession>A0A0A1U6U6</accession>
<dbReference type="InterPro" id="IPR004843">
    <property type="entry name" value="Calcineurin-like_PHP"/>
</dbReference>